<name>A0AAW9QLG0_9CHRO</name>
<dbReference type="PANTHER" id="PTHR30023:SF0">
    <property type="entry name" value="PENICILLIN-SENSITIVE CARBOXYPEPTIDASE A"/>
    <property type="match status" value="1"/>
</dbReference>
<organism evidence="3 4">
    <name type="scientific">Pannus brasiliensis CCIBt3594</name>
    <dbReference type="NCBI Taxonomy" id="1427578"/>
    <lineage>
        <taxon>Bacteria</taxon>
        <taxon>Bacillati</taxon>
        <taxon>Cyanobacteriota</taxon>
        <taxon>Cyanophyceae</taxon>
        <taxon>Oscillatoriophycideae</taxon>
        <taxon>Chroococcales</taxon>
        <taxon>Microcystaceae</taxon>
        <taxon>Pannus</taxon>
    </lineage>
</organism>
<dbReference type="SUPFAM" id="SSF56601">
    <property type="entry name" value="beta-lactamase/transpeptidase-like"/>
    <property type="match status" value="1"/>
</dbReference>
<keyword evidence="3" id="KW-0121">Carboxypeptidase</keyword>
<dbReference type="Gene3D" id="3.50.80.20">
    <property type="entry name" value="D-Ala-D-Ala carboxypeptidase C, peptidase S13"/>
    <property type="match status" value="1"/>
</dbReference>
<keyword evidence="3" id="KW-0645">Protease</keyword>
<sequence>MLSRFSIFPLFLFAFTLFPSPKPVVADTPPSRFICPSELETGIDRILQREEFTRSYWGILIQPLHSNQSLYRRNENKFFIPASNAKLLTTAAALQAFPPDYRIKTPVLARGNAPNLETLTVVGKGDPTLTTEKLQTLARQLKDRGIRQIDRLQVDDSFFPRSNLNKTWEWEDIFFYYAVAPSSLTLNENAVKLEVSPTRVGQPISLQWSDTLAARQWSIENRATTAPAGTPNTLEIKGNLGDSRLIITGSLAIDAKDDFSIAIPDPTRYFLDRWREILQDEGITVKSAGITPEPVGEEITSIESDPISQIVQRVNTESHNFFAETLLQLIGGTEGVKERLTGLGINSDGYSLQDGSGLSRQNLTTPETLVRALQLFEKNATYRDSLAIAGVRGTLAGRFQNTPIQGRLQGKTGTLSGVVSLSGYLENPNYDSIAFSILVNHSDRPATITRNGIDEIILLLGRLKRC</sequence>
<evidence type="ECO:0000256" key="1">
    <source>
        <dbReference type="ARBA" id="ARBA00006096"/>
    </source>
</evidence>
<dbReference type="GO" id="GO:0000270">
    <property type="term" value="P:peptidoglycan metabolic process"/>
    <property type="evidence" value="ECO:0007669"/>
    <property type="project" value="TreeGrafter"/>
</dbReference>
<gene>
    <name evidence="3" type="primary">dacB</name>
    <name evidence="3" type="ORF">V0288_00245</name>
</gene>
<dbReference type="EC" id="3.4.16.4" evidence="3"/>
<dbReference type="InterPro" id="IPR000667">
    <property type="entry name" value="Peptidase_S13"/>
</dbReference>
<evidence type="ECO:0000313" key="3">
    <source>
        <dbReference type="EMBL" id="MEG3435536.1"/>
    </source>
</evidence>
<dbReference type="PANTHER" id="PTHR30023">
    <property type="entry name" value="D-ALANYL-D-ALANINE CARBOXYPEPTIDASE"/>
    <property type="match status" value="1"/>
</dbReference>
<comment type="similarity">
    <text evidence="1">Belongs to the peptidase S13 family.</text>
</comment>
<dbReference type="InterPro" id="IPR012338">
    <property type="entry name" value="Beta-lactam/transpept-like"/>
</dbReference>
<dbReference type="AlphaFoldDB" id="A0AAW9QLG0"/>
<keyword evidence="4" id="KW-1185">Reference proteome</keyword>
<keyword evidence="2 3" id="KW-0378">Hydrolase</keyword>
<dbReference type="Gene3D" id="3.40.710.10">
    <property type="entry name" value="DD-peptidase/beta-lactamase superfamily"/>
    <property type="match status" value="2"/>
</dbReference>
<reference evidence="3 4" key="1">
    <citation type="submission" date="2024-01" db="EMBL/GenBank/DDBJ databases">
        <title>Genomic insights into the taxonomy and metabolism of the cyanobacterium Pannus brasiliensis CCIBt3594.</title>
        <authorList>
            <person name="Machado M."/>
            <person name="Botero N.B."/>
            <person name="Andreote A.P.D."/>
            <person name="Feitosa A.M.T."/>
            <person name="Popin R."/>
            <person name="Sivonen K."/>
            <person name="Fiore M.F."/>
        </authorList>
    </citation>
    <scope>NUCLEOTIDE SEQUENCE [LARGE SCALE GENOMIC DNA]</scope>
    <source>
        <strain evidence="3 4">CCIBt3594</strain>
    </source>
</reference>
<protein>
    <submittedName>
        <fullName evidence="3">D-alanyl-D-alanine carboxypeptidase/D-alanyl-D-alanine-endopeptidase</fullName>
        <ecNumber evidence="3">3.4.16.4</ecNumber>
    </submittedName>
</protein>
<dbReference type="NCBIfam" id="TIGR00666">
    <property type="entry name" value="PBP4"/>
    <property type="match status" value="1"/>
</dbReference>
<evidence type="ECO:0000256" key="2">
    <source>
        <dbReference type="ARBA" id="ARBA00022801"/>
    </source>
</evidence>
<evidence type="ECO:0000313" key="4">
    <source>
        <dbReference type="Proteomes" id="UP001328733"/>
    </source>
</evidence>
<accession>A0AAW9QLG0</accession>
<dbReference type="EMBL" id="JBAFSM010000001">
    <property type="protein sequence ID" value="MEG3435536.1"/>
    <property type="molecule type" value="Genomic_DNA"/>
</dbReference>
<dbReference type="GO" id="GO:0009002">
    <property type="term" value="F:serine-type D-Ala-D-Ala carboxypeptidase activity"/>
    <property type="evidence" value="ECO:0007669"/>
    <property type="project" value="UniProtKB-EC"/>
</dbReference>
<dbReference type="RefSeq" id="WP_332862986.1">
    <property type="nucleotide sequence ID" value="NZ_JBAFSM010000001.1"/>
</dbReference>
<proteinExistence type="inferred from homology"/>
<dbReference type="Pfam" id="PF02113">
    <property type="entry name" value="Peptidase_S13"/>
    <property type="match status" value="1"/>
</dbReference>
<dbReference type="Proteomes" id="UP001328733">
    <property type="component" value="Unassembled WGS sequence"/>
</dbReference>
<dbReference type="PRINTS" id="PR00922">
    <property type="entry name" value="DADACBPTASE3"/>
</dbReference>
<dbReference type="GO" id="GO:0006508">
    <property type="term" value="P:proteolysis"/>
    <property type="evidence" value="ECO:0007669"/>
    <property type="project" value="InterPro"/>
</dbReference>
<comment type="caution">
    <text evidence="3">The sequence shown here is derived from an EMBL/GenBank/DDBJ whole genome shotgun (WGS) entry which is preliminary data.</text>
</comment>